<keyword evidence="4 7" id="KW-0694">RNA-binding</keyword>
<dbReference type="Proteomes" id="UP000062043">
    <property type="component" value="Chromosome"/>
</dbReference>
<feature type="domain" description="Small ribosomal subunit protein uS7" evidence="8">
    <location>
        <begin position="35"/>
        <end position="215"/>
    </location>
</feature>
<dbReference type="GO" id="GO:0015935">
    <property type="term" value="C:small ribosomal subunit"/>
    <property type="evidence" value="ECO:0007669"/>
    <property type="project" value="UniProtKB-UniRule"/>
</dbReference>
<dbReference type="GO" id="GO:0019843">
    <property type="term" value="F:rRNA binding"/>
    <property type="evidence" value="ECO:0007669"/>
    <property type="project" value="UniProtKB-UniRule"/>
</dbReference>
<evidence type="ECO:0000256" key="3">
    <source>
        <dbReference type="ARBA" id="ARBA00022730"/>
    </source>
</evidence>
<organism evidence="9 10">
    <name type="scientific">Thermococcus guaymasensis DSM 11113</name>
    <dbReference type="NCBI Taxonomy" id="1432656"/>
    <lineage>
        <taxon>Archaea</taxon>
        <taxon>Methanobacteriati</taxon>
        <taxon>Methanobacteriota</taxon>
        <taxon>Thermococci</taxon>
        <taxon>Thermococcales</taxon>
        <taxon>Thermococcaceae</taxon>
        <taxon>Thermococcus</taxon>
    </lineage>
</organism>
<evidence type="ECO:0000256" key="7">
    <source>
        <dbReference type="HAMAP-Rule" id="MF_00480"/>
    </source>
</evidence>
<keyword evidence="6 7" id="KW-0687">Ribonucleoprotein</keyword>
<dbReference type="NCBIfam" id="NF003106">
    <property type="entry name" value="PRK04027.1"/>
    <property type="match status" value="1"/>
</dbReference>
<dbReference type="InterPro" id="IPR000235">
    <property type="entry name" value="Ribosomal_uS7"/>
</dbReference>
<comment type="similarity">
    <text evidence="1 7">Belongs to the universal ribosomal protein uS7 family.</text>
</comment>
<keyword evidence="5 7" id="KW-0689">Ribosomal protein</keyword>
<accession>A0A0X1KIK6</accession>
<dbReference type="GO" id="GO:0003735">
    <property type="term" value="F:structural constituent of ribosome"/>
    <property type="evidence" value="ECO:0007669"/>
    <property type="project" value="UniProtKB-UniRule"/>
</dbReference>
<evidence type="ECO:0000259" key="8">
    <source>
        <dbReference type="Pfam" id="PF00177"/>
    </source>
</evidence>
<dbReference type="PATRIC" id="fig|1432656.3.peg.366"/>
<dbReference type="EMBL" id="CP007140">
    <property type="protein sequence ID" value="AJC71072.1"/>
    <property type="molecule type" value="Genomic_DNA"/>
</dbReference>
<evidence type="ECO:0000256" key="5">
    <source>
        <dbReference type="ARBA" id="ARBA00022980"/>
    </source>
</evidence>
<evidence type="ECO:0000256" key="2">
    <source>
        <dbReference type="ARBA" id="ARBA00011458"/>
    </source>
</evidence>
<dbReference type="Gene3D" id="1.10.455.10">
    <property type="entry name" value="Ribosomal protein S7 domain"/>
    <property type="match status" value="1"/>
</dbReference>
<dbReference type="PIRSF" id="PIRSF002122">
    <property type="entry name" value="RPS7p_RPS7a_RPS5e_RPS7o"/>
    <property type="match status" value="1"/>
</dbReference>
<dbReference type="PANTHER" id="PTHR11205">
    <property type="entry name" value="RIBOSOMAL PROTEIN S7"/>
    <property type="match status" value="1"/>
</dbReference>
<dbReference type="OrthoDB" id="45346at2157"/>
<keyword evidence="3 7" id="KW-0699">rRNA-binding</keyword>
<comment type="subunit">
    <text evidence="2 7">Part of the 30S ribosomal subunit.</text>
</comment>
<dbReference type="HAMAP" id="MF_00480_A">
    <property type="entry name" value="Ribosomal_uS7_A"/>
    <property type="match status" value="1"/>
</dbReference>
<name>A0A0X1KIK6_9EURY</name>
<reference evidence="9 10" key="1">
    <citation type="submission" date="2014-01" db="EMBL/GenBank/DDBJ databases">
        <title>Genome sequencing of Thermococcus guaymasensis.</title>
        <authorList>
            <person name="Zhang X."/>
            <person name="Alvare G."/>
            <person name="Fristensky B."/>
            <person name="Chen L."/>
            <person name="Suen T."/>
            <person name="Chen Q."/>
            <person name="Ma K."/>
        </authorList>
    </citation>
    <scope>NUCLEOTIDE SEQUENCE [LARGE SCALE GENOMIC DNA]</scope>
    <source>
        <strain evidence="9 10">DSM 11113</strain>
    </source>
</reference>
<dbReference type="InterPro" id="IPR036823">
    <property type="entry name" value="Ribosomal_uS7_dom_sf"/>
</dbReference>
<dbReference type="SUPFAM" id="SSF47973">
    <property type="entry name" value="Ribosomal protein S7"/>
    <property type="match status" value="1"/>
</dbReference>
<dbReference type="Pfam" id="PF00177">
    <property type="entry name" value="Ribosomal_S7"/>
    <property type="match status" value="1"/>
</dbReference>
<dbReference type="STRING" id="1432656.X802_01860"/>
<dbReference type="GeneID" id="27134404"/>
<comment type="function">
    <text evidence="7">One of the primary rRNA binding proteins, it binds directly to 16S rRNA where it nucleates assembly of the head domain of the 30S subunit. Is located at the subunit interface close to the decoding center.</text>
</comment>
<gene>
    <name evidence="7" type="primary">rps7</name>
    <name evidence="9" type="ORF">X802_01860</name>
</gene>
<dbReference type="AlphaFoldDB" id="A0A0X1KIK6"/>
<dbReference type="InterPro" id="IPR026018">
    <property type="entry name" value="Ribosomal_uS7_arc"/>
</dbReference>
<evidence type="ECO:0000313" key="9">
    <source>
        <dbReference type="EMBL" id="AJC71072.1"/>
    </source>
</evidence>
<evidence type="ECO:0000256" key="4">
    <source>
        <dbReference type="ARBA" id="ARBA00022884"/>
    </source>
</evidence>
<dbReference type="KEGG" id="tgy:X802_01860"/>
<keyword evidence="10" id="KW-1185">Reference proteome</keyword>
<dbReference type="RefSeq" id="WP_062370488.1">
    <property type="nucleotide sequence ID" value="NZ_CP007140.1"/>
</dbReference>
<protein>
    <recommendedName>
        <fullName evidence="7">Small ribosomal subunit protein uS7</fullName>
    </recommendedName>
</protein>
<evidence type="ECO:0000256" key="1">
    <source>
        <dbReference type="ARBA" id="ARBA00007151"/>
    </source>
</evidence>
<dbReference type="GO" id="GO:0006412">
    <property type="term" value="P:translation"/>
    <property type="evidence" value="ECO:0007669"/>
    <property type="project" value="UniProtKB-UniRule"/>
</dbReference>
<dbReference type="InterPro" id="IPR023798">
    <property type="entry name" value="Ribosomal_uS7_dom"/>
</dbReference>
<proteinExistence type="inferred from homology"/>
<evidence type="ECO:0000256" key="6">
    <source>
        <dbReference type="ARBA" id="ARBA00023274"/>
    </source>
</evidence>
<dbReference type="InterPro" id="IPR005716">
    <property type="entry name" value="Ribosomal_uS7_euk/arc"/>
</dbReference>
<evidence type="ECO:0000313" key="10">
    <source>
        <dbReference type="Proteomes" id="UP000062043"/>
    </source>
</evidence>
<sequence>MAKPLTERFFIPKEPKVMGRWSVEDVVVNDPSLRPYINLEARILPHSHGRHAKKPFGKTNVHIVERLINKVMRSGASHSKAGGHFMRREHRSIMSKKMKAYEVVKEAFMIIEKRTKENPIQVLVRALENSAPREDTTTIAFGGIRYHMAVDVSPLRRLDIALKNIALGASIKCYRNKTTYAQALAEEIIAAANKDPKSFAYSKKEEIERIAQSSR</sequence>
<dbReference type="NCBIfam" id="TIGR01028">
    <property type="entry name" value="uS7_euk_arch"/>
    <property type="match status" value="1"/>
</dbReference>